<evidence type="ECO:0000256" key="1">
    <source>
        <dbReference type="ARBA" id="ARBA00007433"/>
    </source>
</evidence>
<dbReference type="AlphaFoldDB" id="A0A7C4JK28"/>
<dbReference type="PANTHER" id="PTHR10927:SF4">
    <property type="entry name" value="RIBOSOME MATURATION PROTEIN SDO1 HOMOLOG"/>
    <property type="match status" value="1"/>
</dbReference>
<accession>A0A7C4JK28</accession>
<dbReference type="NCBIfam" id="TIGR00291">
    <property type="entry name" value="RNA_SBDS"/>
    <property type="match status" value="1"/>
</dbReference>
<evidence type="ECO:0000259" key="4">
    <source>
        <dbReference type="Pfam" id="PF20268"/>
    </source>
</evidence>
<protein>
    <submittedName>
        <fullName evidence="6">Ribosome assembly factor SBDS</fullName>
    </submittedName>
</protein>
<dbReference type="EMBL" id="DTBD01000056">
    <property type="protein sequence ID" value="HGQ64834.1"/>
    <property type="molecule type" value="Genomic_DNA"/>
</dbReference>
<evidence type="ECO:0000259" key="3">
    <source>
        <dbReference type="Pfam" id="PF09377"/>
    </source>
</evidence>
<dbReference type="InterPro" id="IPR002140">
    <property type="entry name" value="Sdo1/SBDS"/>
</dbReference>
<comment type="caution">
    <text evidence="6">The sequence shown here is derived from an EMBL/GenBank/DDBJ whole genome shotgun (WGS) entry which is preliminary data.</text>
</comment>
<sequence>MSKKEYVVARLNMKGKRFEILVDPDKANMFKEGKNVSVREIVVSDFVYKDARKGLKASPEELEQVFGTTDVEKIAEKILKEGDLQLTAEQRRQLLETKKKQIIYYISKSAIDPRTKMPIPPTLIEKAMEEVKVAIDLYKSVEEQVPAIVKTISRVLPIRLAKALLGINVPPEYSHKVASQIMRLGETKRVRWANDGSLIVELEIPAGIQNEVIDQINRLTKGNANIRVIAIE</sequence>
<comment type="similarity">
    <text evidence="1">Belongs to the SDO1/SBDS family.</text>
</comment>
<dbReference type="SUPFAM" id="SSF89895">
    <property type="entry name" value="FYSH domain"/>
    <property type="match status" value="1"/>
</dbReference>
<dbReference type="InterPro" id="IPR039100">
    <property type="entry name" value="Sdo1/SBDS-like"/>
</dbReference>
<dbReference type="Pfam" id="PF01172">
    <property type="entry name" value="SBDS_N"/>
    <property type="match status" value="1"/>
</dbReference>
<feature type="domain" description="Ribosome maturation protein SDO1/SBDS central" evidence="3">
    <location>
        <begin position="100"/>
        <end position="161"/>
    </location>
</feature>
<dbReference type="InterPro" id="IPR037188">
    <property type="entry name" value="Sdo1/SBDS_central_sf"/>
</dbReference>
<dbReference type="Pfam" id="PF09377">
    <property type="entry name" value="SBDS_domain_II"/>
    <property type="match status" value="1"/>
</dbReference>
<dbReference type="InterPro" id="IPR036786">
    <property type="entry name" value="Ribosome_mat_SBDS_N_sf"/>
</dbReference>
<dbReference type="InterPro" id="IPR019783">
    <property type="entry name" value="SDO1/SBDS_N"/>
</dbReference>
<reference evidence="6" key="1">
    <citation type="journal article" date="2020" name="mSystems">
        <title>Genome- and Community-Level Interaction Insights into Carbon Utilization and Element Cycling Functions of Hydrothermarchaeota in Hydrothermal Sediment.</title>
        <authorList>
            <person name="Zhou Z."/>
            <person name="Liu Y."/>
            <person name="Xu W."/>
            <person name="Pan J."/>
            <person name="Luo Z.H."/>
            <person name="Li M."/>
        </authorList>
    </citation>
    <scope>NUCLEOTIDE SEQUENCE [LARGE SCALE GENOMIC DNA]</scope>
    <source>
        <strain evidence="6">SpSt-637</strain>
        <strain evidence="5">SpSt-667</strain>
    </source>
</reference>
<dbReference type="Pfam" id="PF20268">
    <property type="entry name" value="SBDS_C"/>
    <property type="match status" value="1"/>
</dbReference>
<evidence type="ECO:0000313" key="5">
    <source>
        <dbReference type="EMBL" id="HGQ36643.1"/>
    </source>
</evidence>
<dbReference type="Gene3D" id="1.10.10.900">
    <property type="entry name" value="SBDS protein C-terminal domain, subdomain 1"/>
    <property type="match status" value="1"/>
</dbReference>
<organism evidence="6">
    <name type="scientific">Ignisphaera aggregans</name>
    <dbReference type="NCBI Taxonomy" id="334771"/>
    <lineage>
        <taxon>Archaea</taxon>
        <taxon>Thermoproteota</taxon>
        <taxon>Thermoprotei</taxon>
        <taxon>Desulfurococcales</taxon>
        <taxon>Desulfurococcaceae</taxon>
        <taxon>Ignisphaera</taxon>
    </lineage>
</organism>
<dbReference type="InterPro" id="IPR018978">
    <property type="entry name" value="SDO1/SBDS_central"/>
</dbReference>
<evidence type="ECO:0000259" key="2">
    <source>
        <dbReference type="Pfam" id="PF01172"/>
    </source>
</evidence>
<dbReference type="EMBL" id="DTCK01000043">
    <property type="protein sequence ID" value="HGQ36643.1"/>
    <property type="molecule type" value="Genomic_DNA"/>
</dbReference>
<dbReference type="InterPro" id="IPR046928">
    <property type="entry name" value="SDO1/SBDS_C"/>
</dbReference>
<dbReference type="GO" id="GO:0042256">
    <property type="term" value="P:cytosolic ribosome assembly"/>
    <property type="evidence" value="ECO:0007669"/>
    <property type="project" value="InterPro"/>
</dbReference>
<gene>
    <name evidence="6" type="ORF">ENU08_06280</name>
    <name evidence="5" type="ORF">ENU41_08240</name>
</gene>
<name>A0A7C4JK28_9CREN</name>
<dbReference type="Gene3D" id="3.30.70.240">
    <property type="match status" value="1"/>
</dbReference>
<dbReference type="InterPro" id="IPR035647">
    <property type="entry name" value="EFG_III/V"/>
</dbReference>
<dbReference type="SUPFAM" id="SSF109728">
    <property type="entry name" value="Hypothetical protein AF0491, middle domain"/>
    <property type="match status" value="1"/>
</dbReference>
<proteinExistence type="inferred from homology"/>
<dbReference type="SUPFAM" id="SSF54980">
    <property type="entry name" value="EF-G C-terminal domain-like"/>
    <property type="match status" value="1"/>
</dbReference>
<feature type="domain" description="Ribosome maturation protein SDO1/SBDS C-terminal" evidence="4">
    <location>
        <begin position="165"/>
        <end position="229"/>
    </location>
</feature>
<feature type="domain" description="Ribosome maturation protein SDO1/SBDS N-terminal" evidence="2">
    <location>
        <begin position="6"/>
        <end position="92"/>
    </location>
</feature>
<dbReference type="PANTHER" id="PTHR10927">
    <property type="entry name" value="RIBOSOME MATURATION PROTEIN SBDS"/>
    <property type="match status" value="1"/>
</dbReference>
<dbReference type="Gene3D" id="3.30.1250.10">
    <property type="entry name" value="Ribosome maturation protein SBDS, N-terminal domain"/>
    <property type="match status" value="1"/>
</dbReference>
<evidence type="ECO:0000313" key="6">
    <source>
        <dbReference type="EMBL" id="HGQ64834.1"/>
    </source>
</evidence>